<dbReference type="InterPro" id="IPR012263">
    <property type="entry name" value="M_m6A_EcoRV"/>
</dbReference>
<dbReference type="PIRSF" id="PIRSF000398">
    <property type="entry name" value="M_m6A_EcoRV"/>
    <property type="match status" value="1"/>
</dbReference>
<dbReference type="EC" id="2.1.1.72" evidence="2"/>
<evidence type="ECO:0000256" key="6">
    <source>
        <dbReference type="ARBA" id="ARBA00047942"/>
    </source>
</evidence>
<evidence type="ECO:0000256" key="1">
    <source>
        <dbReference type="ARBA" id="ARBA00006594"/>
    </source>
</evidence>
<evidence type="ECO:0000256" key="5">
    <source>
        <dbReference type="ARBA" id="ARBA00022691"/>
    </source>
</evidence>
<proteinExistence type="inferred from homology"/>
<dbReference type="GO" id="GO:0043565">
    <property type="term" value="F:sequence-specific DNA binding"/>
    <property type="evidence" value="ECO:0007669"/>
    <property type="project" value="TreeGrafter"/>
</dbReference>
<dbReference type="Gene3D" id="3.40.50.150">
    <property type="entry name" value="Vaccinia Virus protein VP39"/>
    <property type="match status" value="1"/>
</dbReference>
<accession>A0A5B1C2G2</accession>
<dbReference type="GO" id="GO:0032259">
    <property type="term" value="P:methylation"/>
    <property type="evidence" value="ECO:0007669"/>
    <property type="project" value="UniProtKB-KW"/>
</dbReference>
<dbReference type="AlphaFoldDB" id="A0A5B1C2G2"/>
<gene>
    <name evidence="8" type="ORF">F0M16_08455</name>
</gene>
<comment type="caution">
    <text evidence="8">The sequence shown here is derived from an EMBL/GenBank/DDBJ whole genome shotgun (WGS) entry which is preliminary data.</text>
</comment>
<organism evidence="8 9">
    <name type="scientific">Vibrio cholerae</name>
    <dbReference type="NCBI Taxonomy" id="666"/>
    <lineage>
        <taxon>Bacteria</taxon>
        <taxon>Pseudomonadati</taxon>
        <taxon>Pseudomonadota</taxon>
        <taxon>Gammaproteobacteria</taxon>
        <taxon>Vibrionales</taxon>
        <taxon>Vibrionaceae</taxon>
        <taxon>Vibrio</taxon>
    </lineage>
</organism>
<dbReference type="PRINTS" id="PR00505">
    <property type="entry name" value="D12N6MTFRASE"/>
</dbReference>
<dbReference type="SUPFAM" id="SSF53335">
    <property type="entry name" value="S-adenosyl-L-methionine-dependent methyltransferases"/>
    <property type="match status" value="1"/>
</dbReference>
<feature type="binding site" evidence="7">
    <location>
        <position position="58"/>
    </location>
    <ligand>
        <name>S-adenosyl-L-methionine</name>
        <dbReference type="ChEBI" id="CHEBI:59789"/>
    </ligand>
</feature>
<protein>
    <recommendedName>
        <fullName evidence="2">site-specific DNA-methyltransferase (adenine-specific)</fullName>
        <ecNumber evidence="2">2.1.1.72</ecNumber>
    </recommendedName>
</protein>
<name>A0A5B1C2G2_VIBCL</name>
<comment type="catalytic activity">
    <reaction evidence="6">
        <text>a 2'-deoxyadenosine in DNA + S-adenosyl-L-methionine = an N(6)-methyl-2'-deoxyadenosine in DNA + S-adenosyl-L-homocysteine + H(+)</text>
        <dbReference type="Rhea" id="RHEA:15197"/>
        <dbReference type="Rhea" id="RHEA-COMP:12418"/>
        <dbReference type="Rhea" id="RHEA-COMP:12419"/>
        <dbReference type="ChEBI" id="CHEBI:15378"/>
        <dbReference type="ChEBI" id="CHEBI:57856"/>
        <dbReference type="ChEBI" id="CHEBI:59789"/>
        <dbReference type="ChEBI" id="CHEBI:90615"/>
        <dbReference type="ChEBI" id="CHEBI:90616"/>
        <dbReference type="EC" id="2.1.1.72"/>
    </reaction>
</comment>
<keyword evidence="4 8" id="KW-0808">Transferase</keyword>
<dbReference type="Proteomes" id="UP000323225">
    <property type="component" value="Unassembled WGS sequence"/>
</dbReference>
<evidence type="ECO:0000313" key="8">
    <source>
        <dbReference type="EMBL" id="KAA1255238.1"/>
    </source>
</evidence>
<dbReference type="GO" id="GO:0006298">
    <property type="term" value="P:mismatch repair"/>
    <property type="evidence" value="ECO:0007669"/>
    <property type="project" value="TreeGrafter"/>
</dbReference>
<evidence type="ECO:0000256" key="7">
    <source>
        <dbReference type="PIRSR" id="PIRSR000398-1"/>
    </source>
</evidence>
<dbReference type="PANTHER" id="PTHR30481">
    <property type="entry name" value="DNA ADENINE METHYLASE"/>
    <property type="match status" value="1"/>
</dbReference>
<evidence type="ECO:0000256" key="2">
    <source>
        <dbReference type="ARBA" id="ARBA00011900"/>
    </source>
</evidence>
<dbReference type="GO" id="GO:0009307">
    <property type="term" value="P:DNA restriction-modification system"/>
    <property type="evidence" value="ECO:0007669"/>
    <property type="project" value="InterPro"/>
</dbReference>
<dbReference type="NCBIfam" id="TIGR00571">
    <property type="entry name" value="dam"/>
    <property type="match status" value="1"/>
</dbReference>
<evidence type="ECO:0000256" key="3">
    <source>
        <dbReference type="ARBA" id="ARBA00022603"/>
    </source>
</evidence>
<evidence type="ECO:0000313" key="9">
    <source>
        <dbReference type="Proteomes" id="UP000323225"/>
    </source>
</evidence>
<feature type="binding site" evidence="7">
    <location>
        <position position="12"/>
    </location>
    <ligand>
        <name>S-adenosyl-L-methionine</name>
        <dbReference type="ChEBI" id="CHEBI:59789"/>
    </ligand>
</feature>
<keyword evidence="5" id="KW-0949">S-adenosyl-L-methionine</keyword>
<sequence>MSGITYEPFIKWAGGKRWLTDVIKEFYINSEATSFVEPFFGGGACAFAIEAEKTIVNDINPHLMNMYRHVKSGLVVDLKKYGIDGDYYKNRERLNQLITNGKTHSEEFAILFYVILRTSFNGMCRYNKKGFFNVPQGDSKPLIREDLLGYKNIMSNWEILSTDFEKILLPDNAFLFVDSPYDETFSSYWVEGFSKEDHVRCIKWAGSTGLPTVLTNNPTDFILSLLEENGFEFKVITKNHSIAADGEKRGKKPEVIAWKNVQAPDKIKRLS</sequence>
<comment type="similarity">
    <text evidence="1">Belongs to the N(4)/N(6)-methyltransferase family.</text>
</comment>
<dbReference type="GO" id="GO:1904047">
    <property type="term" value="F:S-adenosyl-L-methionine binding"/>
    <property type="evidence" value="ECO:0007669"/>
    <property type="project" value="TreeGrafter"/>
</dbReference>
<feature type="binding site" evidence="7">
    <location>
        <position position="16"/>
    </location>
    <ligand>
        <name>S-adenosyl-L-methionine</name>
        <dbReference type="ChEBI" id="CHEBI:59789"/>
    </ligand>
</feature>
<dbReference type="GO" id="GO:0009007">
    <property type="term" value="F:site-specific DNA-methyltransferase (adenine-specific) activity"/>
    <property type="evidence" value="ECO:0007669"/>
    <property type="project" value="UniProtKB-EC"/>
</dbReference>
<dbReference type="InterPro" id="IPR029063">
    <property type="entry name" value="SAM-dependent_MTases_sf"/>
</dbReference>
<dbReference type="Gene3D" id="1.10.1020.10">
    <property type="entry name" value="Adenine-specific Methyltransferase, Domain 2"/>
    <property type="match status" value="1"/>
</dbReference>
<dbReference type="InterPro" id="IPR012327">
    <property type="entry name" value="MeTrfase_D12"/>
</dbReference>
<feature type="binding site" evidence="7">
    <location>
        <position position="178"/>
    </location>
    <ligand>
        <name>S-adenosyl-L-methionine</name>
        <dbReference type="ChEBI" id="CHEBI:59789"/>
    </ligand>
</feature>
<keyword evidence="3 8" id="KW-0489">Methyltransferase</keyword>
<dbReference type="EMBL" id="VUAA01000007">
    <property type="protein sequence ID" value="KAA1255238.1"/>
    <property type="molecule type" value="Genomic_DNA"/>
</dbReference>
<dbReference type="InterPro" id="IPR023095">
    <property type="entry name" value="Ade_MeTrfase_dom_2"/>
</dbReference>
<dbReference type="PANTHER" id="PTHR30481:SF3">
    <property type="entry name" value="DNA ADENINE METHYLASE"/>
    <property type="match status" value="1"/>
</dbReference>
<dbReference type="Pfam" id="PF02086">
    <property type="entry name" value="MethyltransfD12"/>
    <property type="match status" value="1"/>
</dbReference>
<evidence type="ECO:0000256" key="4">
    <source>
        <dbReference type="ARBA" id="ARBA00022679"/>
    </source>
</evidence>
<reference evidence="8 9" key="1">
    <citation type="submission" date="2019-09" db="EMBL/GenBank/DDBJ databases">
        <authorList>
            <person name="Kritzky A."/>
            <person name="Schelkanova E.Y."/>
            <person name="Alkhova Z.V."/>
            <person name="Smirnova N.I."/>
        </authorList>
    </citation>
    <scope>NUCLEOTIDE SEQUENCE [LARGE SCALE GENOMIC DNA]</scope>
    <source>
        <strain evidence="8 9">M1526</strain>
    </source>
</reference>